<dbReference type="Pfam" id="PF01740">
    <property type="entry name" value="STAS"/>
    <property type="match status" value="1"/>
</dbReference>
<dbReference type="GO" id="GO:0055085">
    <property type="term" value="P:transmembrane transport"/>
    <property type="evidence" value="ECO:0007669"/>
    <property type="project" value="InterPro"/>
</dbReference>
<keyword evidence="2 5" id="KW-0812">Transmembrane</keyword>
<organism evidence="7 8">
    <name type="scientific">Brachionus plicatilis</name>
    <name type="common">Marine rotifer</name>
    <name type="synonym">Brachionus muelleri</name>
    <dbReference type="NCBI Taxonomy" id="10195"/>
    <lineage>
        <taxon>Eukaryota</taxon>
        <taxon>Metazoa</taxon>
        <taxon>Spiralia</taxon>
        <taxon>Gnathifera</taxon>
        <taxon>Rotifera</taxon>
        <taxon>Eurotatoria</taxon>
        <taxon>Monogononta</taxon>
        <taxon>Pseudotrocha</taxon>
        <taxon>Ploima</taxon>
        <taxon>Brachionidae</taxon>
        <taxon>Brachionus</taxon>
    </lineage>
</organism>
<keyword evidence="3 5" id="KW-1133">Transmembrane helix</keyword>
<dbReference type="InterPro" id="IPR002645">
    <property type="entry name" value="STAS_dom"/>
</dbReference>
<dbReference type="InterPro" id="IPR011547">
    <property type="entry name" value="SLC26A/SulP_dom"/>
</dbReference>
<feature type="transmembrane region" description="Helical" evidence="5">
    <location>
        <begin position="42"/>
        <end position="64"/>
    </location>
</feature>
<feature type="transmembrane region" description="Helical" evidence="5">
    <location>
        <begin position="192"/>
        <end position="210"/>
    </location>
</feature>
<dbReference type="Proteomes" id="UP000276133">
    <property type="component" value="Unassembled WGS sequence"/>
</dbReference>
<sequence length="409" mass="46194">LYLRLFQNIESINWAAFIFSIVCIVFLYLTRTQINERFKTQLKNIPLPIELFVIIVGTVISNLAELNKNYAMTVVGSIPKGFPEPQLPEFNLFMDMLLDAVILSVIAYATSLSVSDLFARKHKYKIDSNKEFFALGASNIAGSFFQSFVSCGSLSRTVVADSSGGKTQLVTIIASSVVLTVMLWLGPFLEQLPKACLGSIIVAALLNLLLQVRDLPYYWRLDRLDFATWIITFISTIILDVDFGLCIGFLTVLFLNTYRTQKLEVKVQGRVKDFELYRQVDKYLVTEQESIRVVCPNQSIYFVTSDIFKNQLNYSCPSKSNMITDLSLLENCKINYGCGNGGTENSDIEIRIDDTENDTLNNSKKFETIIINFTNVQFVDEAGCKCLKEIIKDYESDNIQILFACCNGK</sequence>
<comment type="caution">
    <text evidence="7">The sequence shown here is derived from an EMBL/GenBank/DDBJ whole genome shotgun (WGS) entry which is preliminary data.</text>
</comment>
<protein>
    <submittedName>
        <fullName evidence="7">Solute carrier family 26 member 6-like</fullName>
    </submittedName>
</protein>
<feature type="transmembrane region" description="Helical" evidence="5">
    <location>
        <begin position="230"/>
        <end position="255"/>
    </location>
</feature>
<evidence type="ECO:0000313" key="7">
    <source>
        <dbReference type="EMBL" id="RNA41759.1"/>
    </source>
</evidence>
<keyword evidence="8" id="KW-1185">Reference proteome</keyword>
<proteinExistence type="predicted"/>
<evidence type="ECO:0000256" key="1">
    <source>
        <dbReference type="ARBA" id="ARBA00004141"/>
    </source>
</evidence>
<gene>
    <name evidence="7" type="ORF">BpHYR1_053254</name>
</gene>
<dbReference type="PROSITE" id="PS50801">
    <property type="entry name" value="STAS"/>
    <property type="match status" value="1"/>
</dbReference>
<dbReference type="GO" id="GO:0016020">
    <property type="term" value="C:membrane"/>
    <property type="evidence" value="ECO:0007669"/>
    <property type="project" value="UniProtKB-SubCell"/>
</dbReference>
<evidence type="ECO:0000256" key="2">
    <source>
        <dbReference type="ARBA" id="ARBA00022692"/>
    </source>
</evidence>
<evidence type="ECO:0000256" key="3">
    <source>
        <dbReference type="ARBA" id="ARBA00022989"/>
    </source>
</evidence>
<dbReference type="EMBL" id="REGN01000461">
    <property type="protein sequence ID" value="RNA41759.1"/>
    <property type="molecule type" value="Genomic_DNA"/>
</dbReference>
<evidence type="ECO:0000256" key="5">
    <source>
        <dbReference type="SAM" id="Phobius"/>
    </source>
</evidence>
<dbReference type="Gene3D" id="3.30.750.24">
    <property type="entry name" value="STAS domain"/>
    <property type="match status" value="1"/>
</dbReference>
<dbReference type="InterPro" id="IPR001902">
    <property type="entry name" value="SLC26A/SulP_fam"/>
</dbReference>
<keyword evidence="4 5" id="KW-0472">Membrane</keyword>
<dbReference type="AlphaFoldDB" id="A0A3M7T1G0"/>
<dbReference type="SUPFAM" id="SSF52091">
    <property type="entry name" value="SpoIIaa-like"/>
    <property type="match status" value="1"/>
</dbReference>
<feature type="transmembrane region" description="Helical" evidence="5">
    <location>
        <begin position="96"/>
        <end position="119"/>
    </location>
</feature>
<feature type="domain" description="STAS" evidence="6">
    <location>
        <begin position="281"/>
        <end position="409"/>
    </location>
</feature>
<evidence type="ECO:0000256" key="4">
    <source>
        <dbReference type="ARBA" id="ARBA00023136"/>
    </source>
</evidence>
<feature type="non-terminal residue" evidence="7">
    <location>
        <position position="1"/>
    </location>
</feature>
<accession>A0A3M7T1G0</accession>
<comment type="subcellular location">
    <subcellularLocation>
        <location evidence="1">Membrane</location>
        <topology evidence="1">Multi-pass membrane protein</topology>
    </subcellularLocation>
</comment>
<feature type="transmembrane region" description="Helical" evidence="5">
    <location>
        <begin position="131"/>
        <end position="149"/>
    </location>
</feature>
<dbReference type="OrthoDB" id="288203at2759"/>
<evidence type="ECO:0000259" key="6">
    <source>
        <dbReference type="PROSITE" id="PS50801"/>
    </source>
</evidence>
<evidence type="ECO:0000313" key="8">
    <source>
        <dbReference type="Proteomes" id="UP000276133"/>
    </source>
</evidence>
<dbReference type="PANTHER" id="PTHR11814">
    <property type="entry name" value="SULFATE TRANSPORTER"/>
    <property type="match status" value="1"/>
</dbReference>
<name>A0A3M7T1G0_BRAPC</name>
<dbReference type="Pfam" id="PF00916">
    <property type="entry name" value="Sulfate_transp"/>
    <property type="match status" value="1"/>
</dbReference>
<feature type="transmembrane region" description="Helical" evidence="5">
    <location>
        <begin position="12"/>
        <end position="30"/>
    </location>
</feature>
<dbReference type="InterPro" id="IPR036513">
    <property type="entry name" value="STAS_dom_sf"/>
</dbReference>
<feature type="transmembrane region" description="Helical" evidence="5">
    <location>
        <begin position="169"/>
        <end position="185"/>
    </location>
</feature>
<dbReference type="STRING" id="10195.A0A3M7T1G0"/>
<reference evidence="7 8" key="1">
    <citation type="journal article" date="2018" name="Sci. Rep.">
        <title>Genomic signatures of local adaptation to the degree of environmental predictability in rotifers.</title>
        <authorList>
            <person name="Franch-Gras L."/>
            <person name="Hahn C."/>
            <person name="Garcia-Roger E.M."/>
            <person name="Carmona M.J."/>
            <person name="Serra M."/>
            <person name="Gomez A."/>
        </authorList>
    </citation>
    <scope>NUCLEOTIDE SEQUENCE [LARGE SCALE GENOMIC DNA]</scope>
    <source>
        <strain evidence="7">HYR1</strain>
    </source>
</reference>